<gene>
    <name evidence="1" type="ORF">SAMN05660359_03679</name>
</gene>
<keyword evidence="2" id="KW-1185">Reference proteome</keyword>
<dbReference type="EMBL" id="FOWE01000009">
    <property type="protein sequence ID" value="SFO47069.1"/>
    <property type="molecule type" value="Genomic_DNA"/>
</dbReference>
<reference evidence="2" key="1">
    <citation type="submission" date="2016-10" db="EMBL/GenBank/DDBJ databases">
        <authorList>
            <person name="Varghese N."/>
            <person name="Submissions S."/>
        </authorList>
    </citation>
    <scope>NUCLEOTIDE SEQUENCE [LARGE SCALE GENOMIC DNA]</scope>
    <source>
        <strain evidence="2">DSM 43161</strain>
    </source>
</reference>
<organism evidence="1 2">
    <name type="scientific">Geodermatophilus obscurus</name>
    <dbReference type="NCBI Taxonomy" id="1861"/>
    <lineage>
        <taxon>Bacteria</taxon>
        <taxon>Bacillati</taxon>
        <taxon>Actinomycetota</taxon>
        <taxon>Actinomycetes</taxon>
        <taxon>Geodermatophilales</taxon>
        <taxon>Geodermatophilaceae</taxon>
        <taxon>Geodermatophilus</taxon>
    </lineage>
</organism>
<evidence type="ECO:0000313" key="1">
    <source>
        <dbReference type="EMBL" id="SFO47069.1"/>
    </source>
</evidence>
<proteinExistence type="predicted"/>
<accession>A0A1I5HFY2</accession>
<dbReference type="Proteomes" id="UP000183642">
    <property type="component" value="Unassembled WGS sequence"/>
</dbReference>
<dbReference type="RefSeq" id="WP_177225242.1">
    <property type="nucleotide sequence ID" value="NZ_FOWE01000009.1"/>
</dbReference>
<name>A0A1I5HFY2_9ACTN</name>
<sequence length="56" mass="6829">MTDSDTPYSRVRKLPKQFRPLQAWDAERRRGLVHTPEYDAEMGHLEEEFRRWLLGR</sequence>
<evidence type="ECO:0000313" key="2">
    <source>
        <dbReference type="Proteomes" id="UP000183642"/>
    </source>
</evidence>
<protein>
    <submittedName>
        <fullName evidence="1">Uncharacterized protein</fullName>
    </submittedName>
</protein>
<dbReference type="AlphaFoldDB" id="A0A1I5HFY2"/>